<keyword evidence="16" id="KW-0753">Steroid metabolism</keyword>
<keyword evidence="9" id="KW-0418">Kinase</keyword>
<dbReference type="STRING" id="31234.E3MTV4"/>
<dbReference type="PANTHER" id="PTHR13101:SF1">
    <property type="entry name" value="PHOSPHOMEVALONATE KINASE"/>
    <property type="match status" value="1"/>
</dbReference>
<keyword evidence="13" id="KW-0756">Sterol biosynthesis</keyword>
<evidence type="ECO:0000256" key="9">
    <source>
        <dbReference type="ARBA" id="ARBA00022777"/>
    </source>
</evidence>
<dbReference type="Proteomes" id="UP000008281">
    <property type="component" value="Unassembled WGS sequence"/>
</dbReference>
<evidence type="ECO:0000256" key="2">
    <source>
        <dbReference type="ARBA" id="ARBA00005017"/>
    </source>
</evidence>
<comment type="subcellular location">
    <subcellularLocation>
        <location evidence="1">Cytoplasm</location>
        <location evidence="1">Cytosol</location>
    </subcellularLocation>
</comment>
<reference evidence="18" key="1">
    <citation type="submission" date="2007-07" db="EMBL/GenBank/DDBJ databases">
        <title>PCAP assembly of the Caenorhabditis remanei genome.</title>
        <authorList>
            <consortium name="The Caenorhabditis remanei Sequencing Consortium"/>
            <person name="Wilson R.K."/>
        </authorList>
    </citation>
    <scope>NUCLEOTIDE SEQUENCE [LARGE SCALE GENOMIC DNA]</scope>
    <source>
        <strain evidence="18">PB4641</strain>
    </source>
</reference>
<dbReference type="PIRSF" id="PIRSF036639">
    <property type="entry name" value="PMK_anim"/>
    <property type="match status" value="1"/>
</dbReference>
<dbReference type="GO" id="GO:0006695">
    <property type="term" value="P:cholesterol biosynthetic process"/>
    <property type="evidence" value="ECO:0007669"/>
    <property type="project" value="UniProtKB-KW"/>
</dbReference>
<evidence type="ECO:0000256" key="11">
    <source>
        <dbReference type="ARBA" id="ARBA00022840"/>
    </source>
</evidence>
<dbReference type="GO" id="GO:0005829">
    <property type="term" value="C:cytosol"/>
    <property type="evidence" value="ECO:0007669"/>
    <property type="project" value="UniProtKB-SubCell"/>
</dbReference>
<dbReference type="PANTHER" id="PTHR13101">
    <property type="entry name" value="PHOSPHOMEVALONATE KINASE"/>
    <property type="match status" value="1"/>
</dbReference>
<keyword evidence="11" id="KW-0067">ATP-binding</keyword>
<accession>E3MTV4</accession>
<evidence type="ECO:0000256" key="7">
    <source>
        <dbReference type="ARBA" id="ARBA00022679"/>
    </source>
</evidence>
<organism evidence="19">
    <name type="scientific">Caenorhabditis remanei</name>
    <name type="common">Caenorhabditis vulgaris</name>
    <dbReference type="NCBI Taxonomy" id="31234"/>
    <lineage>
        <taxon>Eukaryota</taxon>
        <taxon>Metazoa</taxon>
        <taxon>Ecdysozoa</taxon>
        <taxon>Nematoda</taxon>
        <taxon>Chromadorea</taxon>
        <taxon>Rhabditida</taxon>
        <taxon>Rhabditina</taxon>
        <taxon>Rhabditomorpha</taxon>
        <taxon>Rhabditoidea</taxon>
        <taxon>Rhabditidae</taxon>
        <taxon>Peloderinae</taxon>
        <taxon>Caenorhabditis</taxon>
    </lineage>
</organism>
<evidence type="ECO:0000256" key="12">
    <source>
        <dbReference type="ARBA" id="ARBA00022955"/>
    </source>
</evidence>
<evidence type="ECO:0000256" key="17">
    <source>
        <dbReference type="ARBA" id="ARBA00034549"/>
    </source>
</evidence>
<evidence type="ECO:0000256" key="16">
    <source>
        <dbReference type="ARBA" id="ARBA00023221"/>
    </source>
</evidence>
<dbReference type="FunFam" id="3.40.50.300:FF:004173">
    <property type="entry name" value="Phosphomevalonate kinase, putative"/>
    <property type="match status" value="1"/>
</dbReference>
<protein>
    <recommendedName>
        <fullName evidence="17">Phosphomevalonate kinase</fullName>
        <ecNumber evidence="3">2.7.4.2</ecNumber>
    </recommendedName>
</protein>
<evidence type="ECO:0000256" key="13">
    <source>
        <dbReference type="ARBA" id="ARBA00023011"/>
    </source>
</evidence>
<keyword evidence="12" id="KW-0752">Steroid biosynthesis</keyword>
<dbReference type="GO" id="GO:0004631">
    <property type="term" value="F:phosphomevalonate kinase activity"/>
    <property type="evidence" value="ECO:0007669"/>
    <property type="project" value="UniProtKB-EC"/>
</dbReference>
<keyword evidence="5" id="KW-0444">Lipid biosynthesis</keyword>
<gene>
    <name evidence="18" type="ORF">CRE_18070</name>
</gene>
<dbReference type="Pfam" id="PF04275">
    <property type="entry name" value="P-mevalo_kinase"/>
    <property type="match status" value="1"/>
</dbReference>
<dbReference type="Gene3D" id="3.40.50.300">
    <property type="entry name" value="P-loop containing nucleotide triphosphate hydrolases"/>
    <property type="match status" value="1"/>
</dbReference>
<name>E3MTV4_CAERE</name>
<dbReference type="InterPro" id="IPR005919">
    <property type="entry name" value="Pmev_kin_anim"/>
</dbReference>
<dbReference type="GO" id="GO:0019287">
    <property type="term" value="P:isopentenyl diphosphate biosynthetic process, mevalonate pathway"/>
    <property type="evidence" value="ECO:0007669"/>
    <property type="project" value="UniProtKB-UniPathway"/>
</dbReference>
<dbReference type="HOGENOM" id="CLU_092097_0_0_1"/>
<dbReference type="GeneID" id="9814630"/>
<dbReference type="InterPro" id="IPR027417">
    <property type="entry name" value="P-loop_NTPase"/>
</dbReference>
<dbReference type="UniPathway" id="UPA00057">
    <property type="reaction ID" value="UER00099"/>
</dbReference>
<dbReference type="EMBL" id="DS268477">
    <property type="protein sequence ID" value="EFP08897.1"/>
    <property type="molecule type" value="Genomic_DNA"/>
</dbReference>
<evidence type="ECO:0000256" key="15">
    <source>
        <dbReference type="ARBA" id="ARBA00023166"/>
    </source>
</evidence>
<comment type="pathway">
    <text evidence="2">Isoprenoid biosynthesis; isopentenyl diphosphate biosynthesis via mevalonate pathway; isopentenyl diphosphate from (R)-mevalonate: step 2/3.</text>
</comment>
<dbReference type="FunCoup" id="E3MTV4">
    <property type="interactions" value="918"/>
</dbReference>
<proteinExistence type="predicted"/>
<evidence type="ECO:0000256" key="4">
    <source>
        <dbReference type="ARBA" id="ARBA00022490"/>
    </source>
</evidence>
<evidence type="ECO:0000256" key="10">
    <source>
        <dbReference type="ARBA" id="ARBA00022778"/>
    </source>
</evidence>
<keyword evidence="10" id="KW-0152">Cholesterol biosynthesis</keyword>
<evidence type="ECO:0000256" key="5">
    <source>
        <dbReference type="ARBA" id="ARBA00022516"/>
    </source>
</evidence>
<dbReference type="OMA" id="QKRGWVY"/>
<evidence type="ECO:0000256" key="3">
    <source>
        <dbReference type="ARBA" id="ARBA00012958"/>
    </source>
</evidence>
<evidence type="ECO:0000313" key="19">
    <source>
        <dbReference type="Proteomes" id="UP000008281"/>
    </source>
</evidence>
<evidence type="ECO:0000256" key="1">
    <source>
        <dbReference type="ARBA" id="ARBA00004514"/>
    </source>
</evidence>
<dbReference type="RefSeq" id="XP_003100409.2">
    <property type="nucleotide sequence ID" value="XM_003100361.2"/>
</dbReference>
<keyword evidence="15" id="KW-1207">Sterol metabolism</keyword>
<dbReference type="CTD" id="9814630"/>
<keyword evidence="8" id="KW-0547">Nucleotide-binding</keyword>
<dbReference type="OrthoDB" id="2401875at2759"/>
<keyword evidence="7" id="KW-0808">Transferase</keyword>
<dbReference type="KEGG" id="crq:GCK72_016569"/>
<dbReference type="GO" id="GO:0005524">
    <property type="term" value="F:ATP binding"/>
    <property type="evidence" value="ECO:0007669"/>
    <property type="project" value="UniProtKB-KW"/>
</dbReference>
<keyword evidence="6" id="KW-0153">Cholesterol metabolism</keyword>
<evidence type="ECO:0000256" key="14">
    <source>
        <dbReference type="ARBA" id="ARBA00023098"/>
    </source>
</evidence>
<keyword evidence="14" id="KW-0443">Lipid metabolism</keyword>
<dbReference type="SUPFAM" id="SSF52540">
    <property type="entry name" value="P-loop containing nucleoside triphosphate hydrolases"/>
    <property type="match status" value="1"/>
</dbReference>
<evidence type="ECO:0000256" key="6">
    <source>
        <dbReference type="ARBA" id="ARBA00022548"/>
    </source>
</evidence>
<dbReference type="AlphaFoldDB" id="E3MTV4"/>
<evidence type="ECO:0000256" key="8">
    <source>
        <dbReference type="ARBA" id="ARBA00022741"/>
    </source>
</evidence>
<dbReference type="eggNOG" id="ENOG502RXWP">
    <property type="taxonomic scope" value="Eukaryota"/>
</dbReference>
<keyword evidence="19" id="KW-1185">Reference proteome</keyword>
<sequence length="185" mass="20806">MVKFVIAISGKRKSGKDYCAKLIKESIASKGVSVSAVGISHSLKEEYAKIHDLNFAELLTDGPYKEKYRKDMILWGEEARNKDFAVFCRAAIKSVIDSDVVIVSDCRRLTDYAYFNSNFNSLTIRVESSEENRKERGFRFVEGVDDAESECGLDNYKFDVVLKNLTGEELAPQIEAITGIVINKL</sequence>
<keyword evidence="4" id="KW-0963">Cytoplasm</keyword>
<dbReference type="EC" id="2.7.4.2" evidence="3"/>
<evidence type="ECO:0000313" key="18">
    <source>
        <dbReference type="EMBL" id="EFP08897.1"/>
    </source>
</evidence>